<evidence type="ECO:0000313" key="3">
    <source>
        <dbReference type="Proteomes" id="UP000032545"/>
    </source>
</evidence>
<name>A0A0D8BN77_9ACTN</name>
<keyword evidence="2" id="KW-0223">Dioxygenase</keyword>
<dbReference type="InterPro" id="IPR036390">
    <property type="entry name" value="WH_DNA-bd_sf"/>
</dbReference>
<sequence>MNIEAPGVEAGFSARMGSPDRDGSLERDGWLIGRQVLPAELVRRVRQPLVAALQAEGLVEPSPAGADRVRWTGGVEDARRHRNGSGVTTWYRDELVFLPLVQDGHIRRVVEDLWGRPSLLWANTAAFLKVPDASSPDRSEWIGHADGWQDAGIGGPGDHFDLWVPLTDIGPCEGSLAFHTGSHRERADRYPRTSHGVGPVQVADEGWDVAGYAVGDAVLFRPDIVHSSAVNTGPDLRIAVVFRGQAADLPLPPAAGMSWDRTQAMSTTESCVLALLATRPDDGWTYRELMFAFAPAGMVGRYLPLPSPGQLSRSDVLSQAVDILMARGAITRTDRAARYDGAGLHSYFLTEAGRQAAEEWLATPTRLVAELMTVVPLRLALARGGSADLAGMIRSQLACLDHLEESAHQRPPGEDGIRRSWRRATVRGCRDVLATAGSATIDR</sequence>
<keyword evidence="3" id="KW-1185">Reference proteome</keyword>
<reference evidence="3" key="1">
    <citation type="submission" date="2015-02" db="EMBL/GenBank/DDBJ databases">
        <title>Draft Genome of Frankia sp. CpI1-S.</title>
        <authorList>
            <person name="Oshone R.T."/>
            <person name="Ngom M."/>
            <person name="Ghodhbane-Gtari F."/>
            <person name="Gtari M."/>
            <person name="Morris K."/>
            <person name="Thomas K."/>
            <person name="Sen A."/>
            <person name="Tisa L.S."/>
        </authorList>
    </citation>
    <scope>NUCLEOTIDE SEQUENCE [LARGE SCALE GENOMIC DNA]</scope>
    <source>
        <strain evidence="3">CpI1-S</strain>
    </source>
</reference>
<dbReference type="OrthoDB" id="183023at2"/>
<keyword evidence="2" id="KW-0560">Oxidoreductase</keyword>
<dbReference type="Pfam" id="PF05721">
    <property type="entry name" value="PhyH"/>
    <property type="match status" value="1"/>
</dbReference>
<dbReference type="PATRIC" id="fig|1502723.3.peg.3466"/>
<dbReference type="RefSeq" id="WP_044883645.1">
    <property type="nucleotide sequence ID" value="NZ_JYFN01000004.1"/>
</dbReference>
<comment type="caution">
    <text evidence="2">The sequence shown here is derived from an EMBL/GenBank/DDBJ whole genome shotgun (WGS) entry which is preliminary data.</text>
</comment>
<dbReference type="GO" id="GO:0016706">
    <property type="term" value="F:2-oxoglutarate-dependent dioxygenase activity"/>
    <property type="evidence" value="ECO:0007669"/>
    <property type="project" value="UniProtKB-ARBA"/>
</dbReference>
<protein>
    <submittedName>
        <fullName evidence="2">Phytanoyl-CoA dioxygenase (PhyH)</fullName>
    </submittedName>
</protein>
<dbReference type="AlphaFoldDB" id="A0A0D8BN77"/>
<dbReference type="EMBL" id="JYFN01000004">
    <property type="protein sequence ID" value="KJE24882.1"/>
    <property type="molecule type" value="Genomic_DNA"/>
</dbReference>
<dbReference type="Proteomes" id="UP000032545">
    <property type="component" value="Unassembled WGS sequence"/>
</dbReference>
<dbReference type="SUPFAM" id="SSF46785">
    <property type="entry name" value="Winged helix' DNA-binding domain"/>
    <property type="match status" value="1"/>
</dbReference>
<dbReference type="Gene3D" id="2.60.120.620">
    <property type="entry name" value="q2cbj1_9rhob like domain"/>
    <property type="match status" value="1"/>
</dbReference>
<gene>
    <name evidence="2" type="ORF">FF36_00890</name>
</gene>
<organism evidence="2 3">
    <name type="scientific">Frankia torreyi</name>
    <dbReference type="NCBI Taxonomy" id="1856"/>
    <lineage>
        <taxon>Bacteria</taxon>
        <taxon>Bacillati</taxon>
        <taxon>Actinomycetota</taxon>
        <taxon>Actinomycetes</taxon>
        <taxon>Frankiales</taxon>
        <taxon>Frankiaceae</taxon>
        <taxon>Frankia</taxon>
    </lineage>
</organism>
<reference evidence="2 3" key="2">
    <citation type="journal article" date="2016" name="Genome Announc.">
        <title>Permanent Draft Genome Sequences for Two Variants of Frankia sp. Strain CpI1, the First Frankia Strain Isolated from Root Nodules of Comptonia peregrina.</title>
        <authorList>
            <person name="Oshone R."/>
            <person name="Hurst S.G.IV."/>
            <person name="Abebe-Akele F."/>
            <person name="Simpson S."/>
            <person name="Morris K."/>
            <person name="Thomas W.K."/>
            <person name="Tisa L.S."/>
        </authorList>
    </citation>
    <scope>NUCLEOTIDE SEQUENCE [LARGE SCALE GENOMIC DNA]</scope>
    <source>
        <strain evidence="3">CpI1-S</strain>
    </source>
</reference>
<evidence type="ECO:0000313" key="2">
    <source>
        <dbReference type="EMBL" id="KJE24882.1"/>
    </source>
</evidence>
<proteinExistence type="predicted"/>
<accession>A0A0D8BN77</accession>
<dbReference type="SUPFAM" id="SSF51197">
    <property type="entry name" value="Clavaminate synthase-like"/>
    <property type="match status" value="1"/>
</dbReference>
<feature type="region of interest" description="Disordered" evidence="1">
    <location>
        <begin position="1"/>
        <end position="23"/>
    </location>
</feature>
<evidence type="ECO:0000256" key="1">
    <source>
        <dbReference type="SAM" id="MobiDB-lite"/>
    </source>
</evidence>
<dbReference type="InterPro" id="IPR008775">
    <property type="entry name" value="Phytyl_CoA_dOase-like"/>
</dbReference>